<dbReference type="PATRIC" id="fig|1079.7.peg.1618"/>
<organism evidence="8 9">
    <name type="scientific">Blastochloris viridis</name>
    <name type="common">Rhodopseudomonas viridis</name>
    <dbReference type="NCBI Taxonomy" id="1079"/>
    <lineage>
        <taxon>Bacteria</taxon>
        <taxon>Pseudomonadati</taxon>
        <taxon>Pseudomonadota</taxon>
        <taxon>Alphaproteobacteria</taxon>
        <taxon>Hyphomicrobiales</taxon>
        <taxon>Blastochloridaceae</taxon>
        <taxon>Blastochloris</taxon>
    </lineage>
</organism>
<dbReference type="SFLD" id="SFLDG01094">
    <property type="entry name" value="Uncharacterised_Radical_SAM_Su"/>
    <property type="match status" value="1"/>
</dbReference>
<dbReference type="EMBL" id="LN907867">
    <property type="protein sequence ID" value="CUU42540.1"/>
    <property type="molecule type" value="Genomic_DNA"/>
</dbReference>
<sequence length="209" mass="21853">MRIGGLARLSCCDWPGQLVATVFLQGCPWRCRYCHNPHLLPPRGAEQVAWPDVLAFLTARRGLLDGVVFSGGEPSVQAALTEAAGEVRALGFRVGLHTGGPAPERLAALLPLVDWVGFDIKAPFDDYARITGVAGSGEAARASLKLLLASGVACDLRTTVHPALLDEVALARLCSELAALGVTSRLQPFRVAGCADAELVGQASTVASS</sequence>
<dbReference type="InterPro" id="IPR013785">
    <property type="entry name" value="Aldolase_TIM"/>
</dbReference>
<evidence type="ECO:0000256" key="1">
    <source>
        <dbReference type="ARBA" id="ARBA00001966"/>
    </source>
</evidence>
<dbReference type="PROSITE" id="PS51257">
    <property type="entry name" value="PROKAR_LIPOPROTEIN"/>
    <property type="match status" value="1"/>
</dbReference>
<reference evidence="9" key="1">
    <citation type="journal article" date="2016" name="Genome Announc.">
        <title>Revised genome sequence of the purple photosynthetic bacterium Blastochloris viridis.</title>
        <authorList>
            <person name="Liu L.N."/>
            <person name="Faulkner M."/>
            <person name="Liu X."/>
            <person name="Huang F."/>
            <person name="Darby A.C."/>
            <person name="Hall N."/>
        </authorList>
    </citation>
    <scope>NUCLEOTIDE SEQUENCE [LARGE SCALE GENOMIC DNA]</scope>
    <source>
        <strain evidence="9">ATCC 19567 / DSM 133 / F</strain>
    </source>
</reference>
<dbReference type="PANTHER" id="PTHR30352:SF13">
    <property type="entry name" value="GLYCYL-RADICAL ENZYME ACTIVATING ENZYME YJJW-RELATED"/>
    <property type="match status" value="1"/>
</dbReference>
<dbReference type="InterPro" id="IPR034457">
    <property type="entry name" value="Organic_radical-activating"/>
</dbReference>
<keyword evidence="8" id="KW-0456">Lyase</keyword>
<dbReference type="PANTHER" id="PTHR30352">
    <property type="entry name" value="PYRUVATE FORMATE-LYASE-ACTIVATING ENZYME"/>
    <property type="match status" value="1"/>
</dbReference>
<dbReference type="AlphaFoldDB" id="A0A0S4Q2G0"/>
<evidence type="ECO:0000313" key="8">
    <source>
        <dbReference type="EMBL" id="CUU42540.1"/>
    </source>
</evidence>
<dbReference type="GO" id="GO:0016829">
    <property type="term" value="F:lyase activity"/>
    <property type="evidence" value="ECO:0007669"/>
    <property type="project" value="UniProtKB-KW"/>
</dbReference>
<dbReference type="GO" id="GO:0046872">
    <property type="term" value="F:metal ion binding"/>
    <property type="evidence" value="ECO:0007669"/>
    <property type="project" value="UniProtKB-KW"/>
</dbReference>
<feature type="domain" description="Radical SAM core" evidence="7">
    <location>
        <begin position="22"/>
        <end position="162"/>
    </location>
</feature>
<evidence type="ECO:0000256" key="4">
    <source>
        <dbReference type="ARBA" id="ARBA00022723"/>
    </source>
</evidence>
<protein>
    <submittedName>
        <fullName evidence="8">Pyruvate formate lyase II activase</fullName>
    </submittedName>
</protein>
<proteinExistence type="predicted"/>
<gene>
    <name evidence="8" type="ORF">BVIRIDIS_15530</name>
</gene>
<keyword evidence="8" id="KW-0670">Pyruvate</keyword>
<keyword evidence="5" id="KW-0408">Iron</keyword>
<comment type="cofactor">
    <cofactor evidence="1">
        <name>[4Fe-4S] cluster</name>
        <dbReference type="ChEBI" id="CHEBI:49883"/>
    </cofactor>
</comment>
<keyword evidence="3" id="KW-0949">S-adenosyl-L-methionine</keyword>
<evidence type="ECO:0000256" key="3">
    <source>
        <dbReference type="ARBA" id="ARBA00022691"/>
    </source>
</evidence>
<dbReference type="InterPro" id="IPR012840">
    <property type="entry name" value="NrdG2"/>
</dbReference>
<keyword evidence="4" id="KW-0479">Metal-binding</keyword>
<dbReference type="NCBIfam" id="TIGR02495">
    <property type="entry name" value="NrdG2"/>
    <property type="match status" value="1"/>
</dbReference>
<evidence type="ECO:0000256" key="6">
    <source>
        <dbReference type="ARBA" id="ARBA00023014"/>
    </source>
</evidence>
<name>A0A0S4Q2G0_BLAVI</name>
<dbReference type="InterPro" id="IPR007197">
    <property type="entry name" value="rSAM"/>
</dbReference>
<dbReference type="GO" id="GO:0051539">
    <property type="term" value="F:4 iron, 4 sulfur cluster binding"/>
    <property type="evidence" value="ECO:0007669"/>
    <property type="project" value="UniProtKB-KW"/>
</dbReference>
<dbReference type="Proteomes" id="UP000065734">
    <property type="component" value="Chromosome I"/>
</dbReference>
<dbReference type="Gene3D" id="3.20.20.70">
    <property type="entry name" value="Aldolase class I"/>
    <property type="match status" value="1"/>
</dbReference>
<accession>A0A0S4Q2G0</accession>
<dbReference type="InterPro" id="IPR058240">
    <property type="entry name" value="rSAM_sf"/>
</dbReference>
<keyword evidence="9" id="KW-1185">Reference proteome</keyword>
<dbReference type="SUPFAM" id="SSF102114">
    <property type="entry name" value="Radical SAM enzymes"/>
    <property type="match status" value="1"/>
</dbReference>
<keyword evidence="6" id="KW-0411">Iron-sulfur</keyword>
<keyword evidence="2" id="KW-0004">4Fe-4S</keyword>
<dbReference type="Pfam" id="PF04055">
    <property type="entry name" value="Radical_SAM"/>
    <property type="match status" value="1"/>
</dbReference>
<evidence type="ECO:0000313" key="9">
    <source>
        <dbReference type="Proteomes" id="UP000065734"/>
    </source>
</evidence>
<dbReference type="SFLD" id="SFLDS00029">
    <property type="entry name" value="Radical_SAM"/>
    <property type="match status" value="1"/>
</dbReference>
<dbReference type="CDD" id="cd01335">
    <property type="entry name" value="Radical_SAM"/>
    <property type="match status" value="1"/>
</dbReference>
<evidence type="ECO:0000256" key="5">
    <source>
        <dbReference type="ARBA" id="ARBA00023004"/>
    </source>
</evidence>
<evidence type="ECO:0000256" key="2">
    <source>
        <dbReference type="ARBA" id="ARBA00022485"/>
    </source>
</evidence>
<dbReference type="STRING" id="1079.BVIR_2108"/>
<evidence type="ECO:0000259" key="7">
    <source>
        <dbReference type="Pfam" id="PF04055"/>
    </source>
</evidence>